<evidence type="ECO:0000256" key="3">
    <source>
        <dbReference type="ARBA" id="ARBA00022777"/>
    </source>
</evidence>
<feature type="domain" description="Carbohydrate kinase FGGY C-terminal" evidence="7">
    <location>
        <begin position="280"/>
        <end position="459"/>
    </location>
</feature>
<keyword evidence="9" id="KW-1185">Reference proteome</keyword>
<dbReference type="RefSeq" id="WP_208881704.1">
    <property type="nucleotide sequence ID" value="NZ_CP031320.1"/>
</dbReference>
<protein>
    <submittedName>
        <fullName evidence="8">Sugar kinase</fullName>
    </submittedName>
</protein>
<feature type="domain" description="Carbohydrate kinase FGGY N-terminal" evidence="6">
    <location>
        <begin position="8"/>
        <end position="265"/>
    </location>
</feature>
<feature type="region of interest" description="Disordered" evidence="5">
    <location>
        <begin position="514"/>
        <end position="540"/>
    </location>
</feature>
<dbReference type="GO" id="GO:0005975">
    <property type="term" value="P:carbohydrate metabolic process"/>
    <property type="evidence" value="ECO:0007669"/>
    <property type="project" value="InterPro"/>
</dbReference>
<gene>
    <name evidence="8" type="ORF">DVA86_25465</name>
</gene>
<keyword evidence="2 4" id="KW-0808">Transferase</keyword>
<dbReference type="GO" id="GO:0016301">
    <property type="term" value="F:kinase activity"/>
    <property type="evidence" value="ECO:0007669"/>
    <property type="project" value="UniProtKB-KW"/>
</dbReference>
<dbReference type="AlphaFoldDB" id="A0A345XV36"/>
<dbReference type="Pfam" id="PF00370">
    <property type="entry name" value="FGGY_N"/>
    <property type="match status" value="1"/>
</dbReference>
<evidence type="ECO:0000313" key="8">
    <source>
        <dbReference type="EMBL" id="AXK35502.1"/>
    </source>
</evidence>
<evidence type="ECO:0000256" key="2">
    <source>
        <dbReference type="ARBA" id="ARBA00022679"/>
    </source>
</evidence>
<dbReference type="SUPFAM" id="SSF53067">
    <property type="entry name" value="Actin-like ATPase domain"/>
    <property type="match status" value="2"/>
</dbReference>
<evidence type="ECO:0000256" key="4">
    <source>
        <dbReference type="RuleBase" id="RU003733"/>
    </source>
</evidence>
<sequence>MPEREALVLGIDIGTSSSKGVLVRAVDGEVVATAVREHRTDTPRPGWVEHDAEEVWWADFRALAGELLGAGPDAAAGSGSGSDSGEGDDRRGALAGVCVSGIGPCLLPTDRDGTPLRRAILYGVDTRASDQIVAQAARYGGMRVLERCGSPLTSQAVGPKLAWLREREPETYERTRRWFMASSWLVHRLTGAYVLDHHSASQCTPLYDLDEEEWIEDWREEIAPGLEWPELVWPSDSVGEVTAAASEATGIPAGTPVMAGTVDAWAESTAVGATNVGDLMLMYGTTMFLVNVVDEPVPDGRLWSTAGAFEDTYCLAGGMATSGAVTGWLRDLTGADYATLTAEAAELPPGAEGLLMLPYFAGERTPVFDADARGVVAGLTLRHGRAHLYRAALEATAFGVRHNLTTMSEAGGDLRRLIAVGGGARELWTQIVSDVTGREQNIPRHTIGAAYGDAFLAALGAGLARREDIEVWNPTESVVTPDPEHGKTYDELYRHYLALYPATLEVTHALAARQHADAGGPDAGSDSGPGSDSDPGSEPG</sequence>
<evidence type="ECO:0000259" key="6">
    <source>
        <dbReference type="Pfam" id="PF00370"/>
    </source>
</evidence>
<dbReference type="Gene3D" id="3.30.420.40">
    <property type="match status" value="2"/>
</dbReference>
<reference evidence="8 9" key="1">
    <citation type="submission" date="2018-07" db="EMBL/GenBank/DDBJ databases">
        <title>Draft genome of the type strain Streptomyces armeniacus ATCC 15676.</title>
        <authorList>
            <person name="Labana P."/>
            <person name="Gosse J.T."/>
            <person name="Boddy C.N."/>
        </authorList>
    </citation>
    <scope>NUCLEOTIDE SEQUENCE [LARGE SCALE GENOMIC DNA]</scope>
    <source>
        <strain evidence="8 9">ATCC 15676</strain>
    </source>
</reference>
<evidence type="ECO:0000256" key="5">
    <source>
        <dbReference type="SAM" id="MobiDB-lite"/>
    </source>
</evidence>
<dbReference type="PANTHER" id="PTHR43095">
    <property type="entry name" value="SUGAR KINASE"/>
    <property type="match status" value="1"/>
</dbReference>
<proteinExistence type="inferred from homology"/>
<dbReference type="InterPro" id="IPR050406">
    <property type="entry name" value="FGGY_Carb_Kinase"/>
</dbReference>
<evidence type="ECO:0000256" key="1">
    <source>
        <dbReference type="ARBA" id="ARBA00009156"/>
    </source>
</evidence>
<dbReference type="InterPro" id="IPR018485">
    <property type="entry name" value="FGGY_C"/>
</dbReference>
<evidence type="ECO:0000313" key="9">
    <source>
        <dbReference type="Proteomes" id="UP000254425"/>
    </source>
</evidence>
<dbReference type="KEGG" id="sarm:DVA86_25465"/>
<dbReference type="Proteomes" id="UP000254425">
    <property type="component" value="Chromosome"/>
</dbReference>
<dbReference type="CDD" id="cd07804">
    <property type="entry name" value="ASKHA_NBD_FGGY_RrXK-like"/>
    <property type="match status" value="1"/>
</dbReference>
<keyword evidence="3 4" id="KW-0418">Kinase</keyword>
<dbReference type="InterPro" id="IPR018483">
    <property type="entry name" value="Carb_kinase_FGGY_CS"/>
</dbReference>
<dbReference type="PIRSF" id="PIRSF000538">
    <property type="entry name" value="GlpK"/>
    <property type="match status" value="1"/>
</dbReference>
<evidence type="ECO:0000259" key="7">
    <source>
        <dbReference type="Pfam" id="PF02782"/>
    </source>
</evidence>
<dbReference type="PROSITE" id="PS00445">
    <property type="entry name" value="FGGY_KINASES_2"/>
    <property type="match status" value="1"/>
</dbReference>
<dbReference type="InterPro" id="IPR018484">
    <property type="entry name" value="FGGY_N"/>
</dbReference>
<accession>A0A345XV36</accession>
<organism evidence="8 9">
    <name type="scientific">Streptomyces armeniacus</name>
    <dbReference type="NCBI Taxonomy" id="83291"/>
    <lineage>
        <taxon>Bacteria</taxon>
        <taxon>Bacillati</taxon>
        <taxon>Actinomycetota</taxon>
        <taxon>Actinomycetes</taxon>
        <taxon>Kitasatosporales</taxon>
        <taxon>Streptomycetaceae</taxon>
        <taxon>Streptomyces</taxon>
    </lineage>
</organism>
<dbReference type="InterPro" id="IPR043129">
    <property type="entry name" value="ATPase_NBD"/>
</dbReference>
<name>A0A345XV36_9ACTN</name>
<comment type="similarity">
    <text evidence="1 4">Belongs to the FGGY kinase family.</text>
</comment>
<dbReference type="GO" id="GO:0016773">
    <property type="term" value="F:phosphotransferase activity, alcohol group as acceptor"/>
    <property type="evidence" value="ECO:0007669"/>
    <property type="project" value="InterPro"/>
</dbReference>
<feature type="compositionally biased region" description="Low complexity" evidence="5">
    <location>
        <begin position="517"/>
        <end position="540"/>
    </location>
</feature>
<dbReference type="InterPro" id="IPR000577">
    <property type="entry name" value="Carb_kinase_FGGY"/>
</dbReference>
<dbReference type="Pfam" id="PF02782">
    <property type="entry name" value="FGGY_C"/>
    <property type="match status" value="1"/>
</dbReference>
<dbReference type="EMBL" id="CP031320">
    <property type="protein sequence ID" value="AXK35502.1"/>
    <property type="molecule type" value="Genomic_DNA"/>
</dbReference>